<dbReference type="STRING" id="54915.ADS79_07310"/>
<evidence type="ECO:0000256" key="4">
    <source>
        <dbReference type="ARBA" id="ARBA00022692"/>
    </source>
</evidence>
<keyword evidence="2 7" id="KW-0813">Transport</keyword>
<feature type="transmembrane region" description="Helical" evidence="7">
    <location>
        <begin position="6"/>
        <end position="26"/>
    </location>
</feature>
<dbReference type="GO" id="GO:0005886">
    <property type="term" value="C:plasma membrane"/>
    <property type="evidence" value="ECO:0007669"/>
    <property type="project" value="UniProtKB-SubCell"/>
</dbReference>
<proteinExistence type="inferred from homology"/>
<evidence type="ECO:0000313" key="11">
    <source>
        <dbReference type="Proteomes" id="UP000036834"/>
    </source>
</evidence>
<evidence type="ECO:0000313" key="10">
    <source>
        <dbReference type="EMBL" id="KNB73738.1"/>
    </source>
</evidence>
<dbReference type="Pfam" id="PF00528">
    <property type="entry name" value="BPD_transp_1"/>
    <property type="match status" value="1"/>
</dbReference>
<evidence type="ECO:0000256" key="7">
    <source>
        <dbReference type="RuleBase" id="RU363032"/>
    </source>
</evidence>
<dbReference type="InterPro" id="IPR000515">
    <property type="entry name" value="MetI-like"/>
</dbReference>
<dbReference type="Proteomes" id="UP000036834">
    <property type="component" value="Unassembled WGS sequence"/>
</dbReference>
<dbReference type="SUPFAM" id="SSF161098">
    <property type="entry name" value="MetI-like"/>
    <property type="match status" value="1"/>
</dbReference>
<keyword evidence="3" id="KW-1003">Cell membrane</keyword>
<evidence type="ECO:0000313" key="12">
    <source>
        <dbReference type="Proteomes" id="UP000319578"/>
    </source>
</evidence>
<feature type="transmembrane region" description="Helical" evidence="7">
    <location>
        <begin position="256"/>
        <end position="280"/>
    </location>
</feature>
<reference evidence="10" key="2">
    <citation type="submission" date="2015-07" db="EMBL/GenBank/DDBJ databases">
        <title>MeaNS - Measles Nucleotide Surveillance Program.</title>
        <authorList>
            <person name="Tran T."/>
            <person name="Druce J."/>
        </authorList>
    </citation>
    <scope>NUCLEOTIDE SEQUENCE</scope>
    <source>
        <strain evidence="10">DSM 9887</strain>
    </source>
</reference>
<evidence type="ECO:0000256" key="1">
    <source>
        <dbReference type="ARBA" id="ARBA00004651"/>
    </source>
</evidence>
<keyword evidence="5 7" id="KW-1133">Transmembrane helix</keyword>
<evidence type="ECO:0000256" key="2">
    <source>
        <dbReference type="ARBA" id="ARBA00022448"/>
    </source>
</evidence>
<reference evidence="9 12" key="3">
    <citation type="submission" date="2019-06" db="EMBL/GenBank/DDBJ databases">
        <title>Whole genome shotgun sequence of Brevibacillus reuszeri NBRC 15719.</title>
        <authorList>
            <person name="Hosoyama A."/>
            <person name="Uohara A."/>
            <person name="Ohji S."/>
            <person name="Ichikawa N."/>
        </authorList>
    </citation>
    <scope>NUCLEOTIDE SEQUENCE [LARGE SCALE GENOMIC DNA]</scope>
    <source>
        <strain evidence="9 12">NBRC 15719</strain>
    </source>
</reference>
<comment type="subcellular location">
    <subcellularLocation>
        <location evidence="1 7">Cell membrane</location>
        <topology evidence="1 7">Multi-pass membrane protein</topology>
    </subcellularLocation>
</comment>
<dbReference type="EMBL" id="LGIQ01000005">
    <property type="protein sequence ID" value="KNB73738.1"/>
    <property type="molecule type" value="Genomic_DNA"/>
</dbReference>
<evidence type="ECO:0000256" key="3">
    <source>
        <dbReference type="ARBA" id="ARBA00022475"/>
    </source>
</evidence>
<comment type="similarity">
    <text evidence="7">Belongs to the binding-protein-dependent transport system permease family.</text>
</comment>
<dbReference type="GO" id="GO:0055085">
    <property type="term" value="P:transmembrane transport"/>
    <property type="evidence" value="ECO:0007669"/>
    <property type="project" value="InterPro"/>
</dbReference>
<evidence type="ECO:0000256" key="6">
    <source>
        <dbReference type="ARBA" id="ARBA00023136"/>
    </source>
</evidence>
<feature type="transmembrane region" description="Helical" evidence="7">
    <location>
        <begin position="220"/>
        <end position="244"/>
    </location>
</feature>
<name>A0A0K9YYF0_9BACL</name>
<keyword evidence="12" id="KW-1185">Reference proteome</keyword>
<dbReference type="PATRIC" id="fig|54915.3.peg.6893"/>
<dbReference type="PANTHER" id="PTHR30465:SF44">
    <property type="entry name" value="ABC-TYPE DIPEPTIDE_OLIGOPEPTIDE TRANSPORT SYSTEM, PERMEASE COMPONENT"/>
    <property type="match status" value="1"/>
</dbReference>
<evidence type="ECO:0000256" key="5">
    <source>
        <dbReference type="ARBA" id="ARBA00022989"/>
    </source>
</evidence>
<dbReference type="AlphaFoldDB" id="A0A0K9YYF0"/>
<dbReference type="Gene3D" id="1.10.3720.10">
    <property type="entry name" value="MetI-like"/>
    <property type="match status" value="1"/>
</dbReference>
<evidence type="ECO:0000259" key="8">
    <source>
        <dbReference type="PROSITE" id="PS50928"/>
    </source>
</evidence>
<keyword evidence="6 7" id="KW-0472">Membrane</keyword>
<dbReference type="PANTHER" id="PTHR30465">
    <property type="entry name" value="INNER MEMBRANE ABC TRANSPORTER"/>
    <property type="match status" value="1"/>
</dbReference>
<dbReference type="RefSeq" id="WP_049737744.1">
    <property type="nucleotide sequence ID" value="NZ_BJON01000012.1"/>
</dbReference>
<accession>A0A0K9YYF0</accession>
<feature type="transmembrane region" description="Helical" evidence="7">
    <location>
        <begin position="155"/>
        <end position="173"/>
    </location>
</feature>
<keyword evidence="4 7" id="KW-0812">Transmembrane</keyword>
<dbReference type="InterPro" id="IPR035906">
    <property type="entry name" value="MetI-like_sf"/>
</dbReference>
<protein>
    <submittedName>
        <fullName evidence="10">ABC transporter permease</fullName>
    </submittedName>
</protein>
<dbReference type="Proteomes" id="UP000319578">
    <property type="component" value="Unassembled WGS sequence"/>
</dbReference>
<reference evidence="11" key="1">
    <citation type="submission" date="2015-07" db="EMBL/GenBank/DDBJ databases">
        <title>Genome sequencing project for genomic taxonomy and phylogenomics of Bacillus-like bacteria.</title>
        <authorList>
            <person name="Liu B."/>
            <person name="Wang J."/>
            <person name="Zhu Y."/>
            <person name="Liu G."/>
            <person name="Chen Q."/>
            <person name="Chen Z."/>
            <person name="Lan J."/>
            <person name="Che J."/>
            <person name="Ge C."/>
            <person name="Shi H."/>
            <person name="Pan Z."/>
            <person name="Liu X."/>
        </authorList>
    </citation>
    <scope>NUCLEOTIDE SEQUENCE [LARGE SCALE GENOMIC DNA]</scope>
    <source>
        <strain evidence="11">DSM 9887</strain>
    </source>
</reference>
<dbReference type="OrthoDB" id="2958608at2"/>
<comment type="caution">
    <text evidence="10">The sequence shown here is derived from an EMBL/GenBank/DDBJ whole genome shotgun (WGS) entry which is preliminary data.</text>
</comment>
<feature type="transmembrane region" description="Helical" evidence="7">
    <location>
        <begin position="111"/>
        <end position="135"/>
    </location>
</feature>
<dbReference type="EMBL" id="BJON01000012">
    <property type="protein sequence ID" value="GED69426.1"/>
    <property type="molecule type" value="Genomic_DNA"/>
</dbReference>
<evidence type="ECO:0000313" key="9">
    <source>
        <dbReference type="EMBL" id="GED69426.1"/>
    </source>
</evidence>
<sequence length="287" mass="32252">MSYVRQLLGMFILVIAVCGGPFMLYTVKEEIVFEPENVVVRSVYLIQQIATGSLGTYYLGDNERSIAEDILPFALSTFELLFSSVCIAVIASLIFGLFLQRFGMVRQFQKLLNLLSTIPDFILIFLSILAAVSFYKLTNIRIITLSPTSDSANTWFPITLLAIGPTIFLMKVVSLKYVQIGGEDYIKTALAKGMGIWHVLIHHVYKNIKPFLLADLKKTIAITVANLFVVEYLLNVVGLTRFIFSKNAPYQFNSAVMGLLGIILLSILVYFLVRAVLYLFERAVVYK</sequence>
<feature type="transmembrane region" description="Helical" evidence="7">
    <location>
        <begin position="80"/>
        <end position="99"/>
    </location>
</feature>
<dbReference type="PROSITE" id="PS50928">
    <property type="entry name" value="ABC_TM1"/>
    <property type="match status" value="1"/>
</dbReference>
<dbReference type="CDD" id="cd06261">
    <property type="entry name" value="TM_PBP2"/>
    <property type="match status" value="1"/>
</dbReference>
<organism evidence="10 11">
    <name type="scientific">Brevibacillus reuszeri</name>
    <dbReference type="NCBI Taxonomy" id="54915"/>
    <lineage>
        <taxon>Bacteria</taxon>
        <taxon>Bacillati</taxon>
        <taxon>Bacillota</taxon>
        <taxon>Bacilli</taxon>
        <taxon>Bacillales</taxon>
        <taxon>Paenibacillaceae</taxon>
        <taxon>Brevibacillus</taxon>
    </lineage>
</organism>
<feature type="domain" description="ABC transmembrane type-1" evidence="8">
    <location>
        <begin position="74"/>
        <end position="273"/>
    </location>
</feature>
<gene>
    <name evidence="10" type="ORF">ADS79_07310</name>
    <name evidence="9" type="ORF">BRE01_31280</name>
</gene>